<dbReference type="Pfam" id="PF00512">
    <property type="entry name" value="HisKA"/>
    <property type="match status" value="1"/>
</dbReference>
<dbReference type="Gene3D" id="1.20.120.160">
    <property type="entry name" value="HPT domain"/>
    <property type="match status" value="1"/>
</dbReference>
<dbReference type="SMART" id="SM00388">
    <property type="entry name" value="HisKA"/>
    <property type="match status" value="1"/>
</dbReference>
<dbReference type="GO" id="GO:0005524">
    <property type="term" value="F:ATP binding"/>
    <property type="evidence" value="ECO:0007669"/>
    <property type="project" value="UniProtKB-KW"/>
</dbReference>
<dbReference type="Pfam" id="PF02518">
    <property type="entry name" value="HATPase_c"/>
    <property type="match status" value="1"/>
</dbReference>
<comment type="catalytic activity">
    <reaction evidence="1">
        <text>ATP + protein L-histidine = ADP + protein N-phospho-L-histidine.</text>
        <dbReference type="EC" id="2.7.13.3"/>
    </reaction>
</comment>
<evidence type="ECO:0000256" key="14">
    <source>
        <dbReference type="ARBA" id="ARBA00070152"/>
    </source>
</evidence>
<keyword evidence="9" id="KW-0902">Two-component regulatory system</keyword>
<evidence type="ECO:0000259" key="17">
    <source>
        <dbReference type="PROSITE" id="PS50109"/>
    </source>
</evidence>
<dbReference type="PROSITE" id="PS50894">
    <property type="entry name" value="HPT"/>
    <property type="match status" value="1"/>
</dbReference>
<dbReference type="Pfam" id="PF01627">
    <property type="entry name" value="Hpt"/>
    <property type="match status" value="1"/>
</dbReference>
<dbReference type="SMART" id="SM00073">
    <property type="entry name" value="HPT"/>
    <property type="match status" value="1"/>
</dbReference>
<dbReference type="InterPro" id="IPR001789">
    <property type="entry name" value="Sig_transdc_resp-reg_receiver"/>
</dbReference>
<evidence type="ECO:0000313" key="20">
    <source>
        <dbReference type="EMBL" id="GAP33768.1"/>
    </source>
</evidence>
<dbReference type="PANTHER" id="PTHR45339">
    <property type="entry name" value="HYBRID SIGNAL TRANSDUCTION HISTIDINE KINASE J"/>
    <property type="match status" value="1"/>
</dbReference>
<evidence type="ECO:0000256" key="12">
    <source>
        <dbReference type="ARBA" id="ARBA00064003"/>
    </source>
</evidence>
<dbReference type="Gene3D" id="3.30.450.20">
    <property type="entry name" value="PAS domain"/>
    <property type="match status" value="1"/>
</dbReference>
<keyword evidence="8" id="KW-0067">ATP-binding</keyword>
<dbReference type="Proteomes" id="UP000037660">
    <property type="component" value="Unassembled WGS sequence"/>
</dbReference>
<dbReference type="CDD" id="cd17546">
    <property type="entry name" value="REC_hyHK_CKI1_RcsC-like"/>
    <property type="match status" value="2"/>
</dbReference>
<name>A0A0K8NTS9_PISS1</name>
<evidence type="ECO:0000256" key="1">
    <source>
        <dbReference type="ARBA" id="ARBA00000085"/>
    </source>
</evidence>
<comment type="function">
    <text evidence="11">Member of the two-component regulatory system BvgS/BvgA. Phosphorylates BvgA via a four-step phosphorelay in response to environmental signals.</text>
</comment>
<accession>A0A0K8NTS9</accession>
<protein>
    <recommendedName>
        <fullName evidence="13">Sensory/regulatory protein RpfC</fullName>
        <ecNumber evidence="2">2.7.13.3</ecNumber>
    </recommendedName>
    <alternativeName>
        <fullName evidence="14">Virulence sensor protein BvgS</fullName>
    </alternativeName>
</protein>
<evidence type="ECO:0000256" key="9">
    <source>
        <dbReference type="ARBA" id="ARBA00023012"/>
    </source>
</evidence>
<dbReference type="SUPFAM" id="SSF55874">
    <property type="entry name" value="ATPase domain of HSP90 chaperone/DNA topoisomerase II/histidine kinase"/>
    <property type="match status" value="1"/>
</dbReference>
<evidence type="ECO:0000259" key="18">
    <source>
        <dbReference type="PROSITE" id="PS50110"/>
    </source>
</evidence>
<dbReference type="GO" id="GO:0000155">
    <property type="term" value="F:phosphorelay sensor kinase activity"/>
    <property type="evidence" value="ECO:0007669"/>
    <property type="project" value="InterPro"/>
</dbReference>
<dbReference type="InterPro" id="IPR004358">
    <property type="entry name" value="Sig_transdc_His_kin-like_C"/>
</dbReference>
<gene>
    <name evidence="20" type="ORF">ISF6_1023</name>
</gene>
<dbReference type="GO" id="GO:0005886">
    <property type="term" value="C:plasma membrane"/>
    <property type="evidence" value="ECO:0007669"/>
    <property type="project" value="UniProtKB-SubCell"/>
</dbReference>
<evidence type="ECO:0000256" key="10">
    <source>
        <dbReference type="ARBA" id="ARBA00023026"/>
    </source>
</evidence>
<evidence type="ECO:0000256" key="16">
    <source>
        <dbReference type="PROSITE-ProRule" id="PRU00169"/>
    </source>
</evidence>
<evidence type="ECO:0000256" key="2">
    <source>
        <dbReference type="ARBA" id="ARBA00012438"/>
    </source>
</evidence>
<evidence type="ECO:0000256" key="13">
    <source>
        <dbReference type="ARBA" id="ARBA00068150"/>
    </source>
</evidence>
<keyword evidence="6" id="KW-0547">Nucleotide-binding</keyword>
<dbReference type="CDD" id="cd00082">
    <property type="entry name" value="HisKA"/>
    <property type="match status" value="1"/>
</dbReference>
<dbReference type="PANTHER" id="PTHR45339:SF3">
    <property type="entry name" value="HISTIDINE KINASE"/>
    <property type="match status" value="1"/>
</dbReference>
<dbReference type="PRINTS" id="PR00344">
    <property type="entry name" value="BCTRLSENSOR"/>
</dbReference>
<evidence type="ECO:0000256" key="8">
    <source>
        <dbReference type="ARBA" id="ARBA00022840"/>
    </source>
</evidence>
<evidence type="ECO:0000256" key="11">
    <source>
        <dbReference type="ARBA" id="ARBA00058004"/>
    </source>
</evidence>
<comment type="caution">
    <text evidence="20">The sequence shown here is derived from an EMBL/GenBank/DDBJ whole genome shotgun (WGS) entry which is preliminary data.</text>
</comment>
<evidence type="ECO:0000313" key="21">
    <source>
        <dbReference type="Proteomes" id="UP000037660"/>
    </source>
</evidence>
<dbReference type="PROSITE" id="PS50110">
    <property type="entry name" value="RESPONSE_REGULATORY"/>
    <property type="match status" value="2"/>
</dbReference>
<dbReference type="FunFam" id="1.10.287.130:FF:000002">
    <property type="entry name" value="Two-component osmosensing histidine kinase"/>
    <property type="match status" value="1"/>
</dbReference>
<dbReference type="InterPro" id="IPR035965">
    <property type="entry name" value="PAS-like_dom_sf"/>
</dbReference>
<feature type="modified residue" description="4-aspartylphosphate" evidence="16">
    <location>
        <position position="487"/>
    </location>
</feature>
<dbReference type="CDD" id="cd00088">
    <property type="entry name" value="HPT"/>
    <property type="match status" value="1"/>
</dbReference>
<organism evidence="20 21">
    <name type="scientific">Piscinibacter sakaiensis</name>
    <name type="common">Ideonella sakaiensis</name>
    <dbReference type="NCBI Taxonomy" id="1547922"/>
    <lineage>
        <taxon>Bacteria</taxon>
        <taxon>Pseudomonadati</taxon>
        <taxon>Pseudomonadota</taxon>
        <taxon>Betaproteobacteria</taxon>
        <taxon>Burkholderiales</taxon>
        <taxon>Sphaerotilaceae</taxon>
        <taxon>Piscinibacter</taxon>
    </lineage>
</organism>
<evidence type="ECO:0000256" key="7">
    <source>
        <dbReference type="ARBA" id="ARBA00022777"/>
    </source>
</evidence>
<keyword evidence="7" id="KW-0418">Kinase</keyword>
<feature type="domain" description="Response regulatory" evidence="18">
    <location>
        <begin position="573"/>
        <end position="696"/>
    </location>
</feature>
<dbReference type="InterPro" id="IPR036890">
    <property type="entry name" value="HATPase_C_sf"/>
</dbReference>
<dbReference type="SUPFAM" id="SSF47226">
    <property type="entry name" value="Histidine-containing phosphotransfer domain, HPT domain"/>
    <property type="match status" value="1"/>
</dbReference>
<feature type="modified residue" description="4-aspartylphosphate" evidence="16">
    <location>
        <position position="622"/>
    </location>
</feature>
<dbReference type="InterPro" id="IPR011006">
    <property type="entry name" value="CheY-like_superfamily"/>
</dbReference>
<reference evidence="21" key="1">
    <citation type="submission" date="2015-07" db="EMBL/GenBank/DDBJ databases">
        <title>Discovery of a poly(ethylene terephthalate assimilation.</title>
        <authorList>
            <person name="Yoshida S."/>
            <person name="Hiraga K."/>
            <person name="Takehana T."/>
            <person name="Taniguchi I."/>
            <person name="Yamaji H."/>
            <person name="Maeda Y."/>
            <person name="Toyohara K."/>
            <person name="Miyamoto K."/>
            <person name="Kimura Y."/>
            <person name="Oda K."/>
        </authorList>
    </citation>
    <scope>NUCLEOTIDE SEQUENCE [LARGE SCALE GENOMIC DNA]</scope>
    <source>
        <strain evidence="21">NBRC 110686 / TISTR 2288 / 201-F6</strain>
    </source>
</reference>
<dbReference type="CDD" id="cd16922">
    <property type="entry name" value="HATPase_EvgS-ArcB-TorS-like"/>
    <property type="match status" value="1"/>
</dbReference>
<dbReference type="EMBL" id="BBYR01000002">
    <property type="protein sequence ID" value="GAP33768.1"/>
    <property type="molecule type" value="Genomic_DNA"/>
</dbReference>
<evidence type="ECO:0000256" key="4">
    <source>
        <dbReference type="ARBA" id="ARBA00022679"/>
    </source>
</evidence>
<dbReference type="SMART" id="SM00448">
    <property type="entry name" value="REC"/>
    <property type="match status" value="2"/>
</dbReference>
<keyword evidence="5" id="KW-0732">Signal</keyword>
<feature type="modified residue" description="Phosphohistidine" evidence="15">
    <location>
        <position position="774"/>
    </location>
</feature>
<dbReference type="EC" id="2.7.13.3" evidence="2"/>
<keyword evidence="21" id="KW-1185">Reference proteome</keyword>
<evidence type="ECO:0000256" key="5">
    <source>
        <dbReference type="ARBA" id="ARBA00022729"/>
    </source>
</evidence>
<dbReference type="InterPro" id="IPR008207">
    <property type="entry name" value="Sig_transdc_His_kin_Hpt_dom"/>
</dbReference>
<keyword evidence="4" id="KW-0808">Transferase</keyword>
<dbReference type="AlphaFoldDB" id="A0A0K8NTS9"/>
<dbReference type="InterPro" id="IPR036641">
    <property type="entry name" value="HPT_dom_sf"/>
</dbReference>
<feature type="domain" description="HPt" evidence="19">
    <location>
        <begin position="735"/>
        <end position="833"/>
    </location>
</feature>
<dbReference type="SMART" id="SM00387">
    <property type="entry name" value="HATPase_c"/>
    <property type="match status" value="1"/>
</dbReference>
<comment type="subunit">
    <text evidence="12">At low DSF concentrations, interacts with RpfF.</text>
</comment>
<sequence>MAARPTPPRPLRPQAGVVFAGAWAWLDAVPAAMLALDPVTHRVLALNPALQRRYGLRPARVLGRAATELFAGRFDVEQLARRLMRGDGRAPGAGLRVAAGDDGLALSWTRRGRIERARVQQRLQPAGHGMPAARLLVVHPLPPLSTATDTGDDAAAEASPRELALRRARDAAQAASQAKSQFMANMSHEIRTPMNGILGMTELLLGTALNDRQRRFAQAVYRSGEALLEIINDILDFSKIEAGRLELAPTEFVLRSVVEDTLELLAPRAHEKGLELSFREAPALPCLVRADALRLRQVLTNLVANAIKFTHAGEVVVDVRPAAGPARDPRRPLLEFVVRDTGIGIEPQVLPRLFEAFTQAQGGSNRAQGGTGLGLAISRQLVELMGGRIRVDSAPGRGSAFAFTVPVEDPRAGDAAATEWQRLGGPAQLPPLRVLVVDDHPTNRSVLENILAGWGLAVASAADGREALELLHPASGDAPAFDVALVDMNMPRMDGLSLARALRDGGRHPGLKLILLSSGSAADDVLASQRAGFDRFLPKPVRRVELRQALQSVTEPEDGDAAGPAELPRLAGEVLVIEDNLVNQEVIGQMLRRFGLRVSVAGGALQGLHKLCEAHFDLVLMDIQMPGMDGIEALSWFRRGSGSRFTFRTPSSTPVIAVTANALGGDEARLLGLGFDDYLAKPFRQNQLLAMLTQRLRPMAPADDSAPAPGGAPQVGGVLDAAALDRLRELDPQGRNRLLARVAEAFHTSAGRLLPQLRDAERAGDLNQVRHVAHTLKSSSASVGALQLSQFCAELEGQARAGQVDNLSLQVDRICDELEVVLKALRTLMDAPE</sequence>
<dbReference type="SUPFAM" id="SSF52172">
    <property type="entry name" value="CheY-like"/>
    <property type="match status" value="2"/>
</dbReference>
<dbReference type="PROSITE" id="PS50109">
    <property type="entry name" value="HIS_KIN"/>
    <property type="match status" value="1"/>
</dbReference>
<dbReference type="Pfam" id="PF00072">
    <property type="entry name" value="Response_reg"/>
    <property type="match status" value="2"/>
</dbReference>
<keyword evidence="3 16" id="KW-0597">Phosphoprotein</keyword>
<dbReference type="SUPFAM" id="SSF55785">
    <property type="entry name" value="PYP-like sensor domain (PAS domain)"/>
    <property type="match status" value="1"/>
</dbReference>
<dbReference type="InterPro" id="IPR003661">
    <property type="entry name" value="HisK_dim/P_dom"/>
</dbReference>
<keyword evidence="10" id="KW-0843">Virulence</keyword>
<evidence type="ECO:0000256" key="6">
    <source>
        <dbReference type="ARBA" id="ARBA00022741"/>
    </source>
</evidence>
<dbReference type="Gene3D" id="3.30.565.10">
    <property type="entry name" value="Histidine kinase-like ATPase, C-terminal domain"/>
    <property type="match status" value="1"/>
</dbReference>
<dbReference type="FunFam" id="3.30.565.10:FF:000010">
    <property type="entry name" value="Sensor histidine kinase RcsC"/>
    <property type="match status" value="1"/>
</dbReference>
<dbReference type="InterPro" id="IPR003594">
    <property type="entry name" value="HATPase_dom"/>
</dbReference>
<evidence type="ECO:0000256" key="15">
    <source>
        <dbReference type="PROSITE-ProRule" id="PRU00110"/>
    </source>
</evidence>
<dbReference type="Gene3D" id="3.40.50.2300">
    <property type="match status" value="2"/>
</dbReference>
<dbReference type="InterPro" id="IPR036097">
    <property type="entry name" value="HisK_dim/P_sf"/>
</dbReference>
<evidence type="ECO:0000256" key="3">
    <source>
        <dbReference type="ARBA" id="ARBA00022553"/>
    </source>
</evidence>
<proteinExistence type="predicted"/>
<dbReference type="Gene3D" id="1.10.287.130">
    <property type="match status" value="1"/>
</dbReference>
<reference evidence="20 21" key="2">
    <citation type="journal article" date="2016" name="Science">
        <title>A bacterium that degrades and assimilates poly(ethylene terephthalate).</title>
        <authorList>
            <person name="Yoshida S."/>
            <person name="Hiraga K."/>
            <person name="Takehana T."/>
            <person name="Taniguchi I."/>
            <person name="Yamaji H."/>
            <person name="Maeda Y."/>
            <person name="Toyohara K."/>
            <person name="Miyamoto K."/>
            <person name="Kimura Y."/>
            <person name="Oda K."/>
        </authorList>
    </citation>
    <scope>NUCLEOTIDE SEQUENCE [LARGE SCALE GENOMIC DNA]</scope>
    <source>
        <strain evidence="21">NBRC 110686 / TISTR 2288 / 201-F6</strain>
    </source>
</reference>
<dbReference type="SUPFAM" id="SSF47384">
    <property type="entry name" value="Homodimeric domain of signal transducing histidine kinase"/>
    <property type="match status" value="1"/>
</dbReference>
<dbReference type="InterPro" id="IPR005467">
    <property type="entry name" value="His_kinase_dom"/>
</dbReference>
<dbReference type="STRING" id="1547922.ISF6_1023"/>
<feature type="domain" description="Response regulatory" evidence="18">
    <location>
        <begin position="433"/>
        <end position="554"/>
    </location>
</feature>
<feature type="domain" description="Histidine kinase" evidence="17">
    <location>
        <begin position="185"/>
        <end position="409"/>
    </location>
</feature>
<evidence type="ECO:0000259" key="19">
    <source>
        <dbReference type="PROSITE" id="PS50894"/>
    </source>
</evidence>